<dbReference type="SUPFAM" id="SSF50952">
    <property type="entry name" value="Soluble quinoprotein glucose dehydrogenase"/>
    <property type="match status" value="1"/>
</dbReference>
<dbReference type="InterPro" id="IPR013427">
    <property type="entry name" value="Haem-bd_dom_put"/>
</dbReference>
<evidence type="ECO:0000259" key="5">
    <source>
        <dbReference type="PROSITE" id="PS51007"/>
    </source>
</evidence>
<dbReference type="PANTHER" id="PTHR33546:SF1">
    <property type="entry name" value="LARGE, MULTIFUNCTIONAL SECRETED PROTEIN"/>
    <property type="match status" value="1"/>
</dbReference>
<evidence type="ECO:0000256" key="1">
    <source>
        <dbReference type="ARBA" id="ARBA00022617"/>
    </source>
</evidence>
<dbReference type="InterPro" id="IPR055557">
    <property type="entry name" value="DUF7133"/>
</dbReference>
<dbReference type="EMBL" id="CP055153">
    <property type="protein sequence ID" value="QMU31490.1"/>
    <property type="molecule type" value="Genomic_DNA"/>
</dbReference>
<dbReference type="PROSITE" id="PS51007">
    <property type="entry name" value="CYTC"/>
    <property type="match status" value="1"/>
</dbReference>
<dbReference type="Gene3D" id="1.10.760.10">
    <property type="entry name" value="Cytochrome c-like domain"/>
    <property type="match status" value="1"/>
</dbReference>
<proteinExistence type="predicted"/>
<evidence type="ECO:0000256" key="2">
    <source>
        <dbReference type="ARBA" id="ARBA00022723"/>
    </source>
</evidence>
<dbReference type="Gene3D" id="2.120.10.30">
    <property type="entry name" value="TolB, C-terminal domain"/>
    <property type="match status" value="1"/>
</dbReference>
<dbReference type="InterPro" id="IPR009056">
    <property type="entry name" value="Cyt_c-like_dom"/>
</dbReference>
<feature type="domain" description="Cytochrome c" evidence="5">
    <location>
        <begin position="869"/>
        <end position="1004"/>
    </location>
</feature>
<reference evidence="6 7" key="2">
    <citation type="submission" date="2020-08" db="EMBL/GenBank/DDBJ databases">
        <title>Adhaeribacter dokdonensis sp. nov., isolated from the rhizosphere of Elymus tsukushiensis, a plant native to the Dokdo Islands, Republic of Korea.</title>
        <authorList>
            <person name="Ghim S.Y."/>
        </authorList>
    </citation>
    <scope>NUCLEOTIDE SEQUENCE [LARGE SCALE GENOMIC DNA]</scope>
    <source>
        <strain evidence="6 7">KUDC8001</strain>
    </source>
</reference>
<dbReference type="KEGG" id="add:HUW48_08430"/>
<keyword evidence="7" id="KW-1185">Reference proteome</keyword>
<dbReference type="SUPFAM" id="SSF48371">
    <property type="entry name" value="ARM repeat"/>
    <property type="match status" value="2"/>
</dbReference>
<dbReference type="AlphaFoldDB" id="A0A7L7LF81"/>
<dbReference type="GO" id="GO:0046872">
    <property type="term" value="F:metal ion binding"/>
    <property type="evidence" value="ECO:0007669"/>
    <property type="project" value="UniProtKB-KW"/>
</dbReference>
<keyword evidence="3 4" id="KW-0408">Iron</keyword>
<dbReference type="Pfam" id="PF23500">
    <property type="entry name" value="DUF7133"/>
    <property type="match status" value="2"/>
</dbReference>
<sequence>MGSKRFLLAGWPLKILGGLLTIPAIVLVTAMATEEKDKDYPDPKEELESFQLADGFEVSLFAAEPMVAKPIQMNWDADGRLWVVSSKAYPHLKTGEEANDKIYVLEDTDGDGKADKSTIFAEGLFTPTGILPGDGGCYVANSTELLHFADTNGDGKADKKRKVLTGFGTADAHHLIHTFRWGPEGTLYFNQSIYIYSHVETPAGIKRLEGGGVWQLRPKDLNLDIYAKGLINPWGLQFDRWGQTFLTDGAGNEGINYAFPGATFVTSPGAERIIRGLNPGQPKHCGLDVISGRHLPESWLGSVITNDFRANRINRFRLEEQGSGYASKQVEDLLWTDHVAFRPVDISVGPDGAIYVADWYNPIIQHGEVDFHDPRRDQQHGRIWRIVAKNRPLVKKPQLTKASVQELLEALKLPEDWTRAQAKQVLKDRGAENVILELKKWVDGLDKNNTDYEHQLLEALWVYQSLDVVNEPLLLRLINAESHQARAAGLRALQLWHNKVANVPALLAKSVADNHPLVRLEAVIALRKTQTAEAAKTALSVLDKPMDEFLDYALWQTTRELEPVWVKRLKTEPDFFGDARKTSFALKSVNNQEAVTQLVQLYQKNQVPEEYSKDVLNSIAKRGQAADLNVLFNMAVEGQAKQEKGVAAQLATLVDAARQRGVKPDKNLNRIASFISSKDEPTAINALQLVGYWRLQEMTSRLTSLIQKGDKDIKRAALGAIATWGDTKAEKLLMDLASGKNPMELRLLATAQLAQVNVTEAARLAVDLLRIMPEQTDVSELFQAFIANKQGAQVLAGTLKAKKIPVNMAKAARLAVQRQVPWHRQKSEDIVLLQQALEAWGGVLPVERMPQQLNSQEIQGLAIQINRGADPIKGEAIFRKSNCVTCHAIGGAGGLIGPDLSSLGTSSPVETIINSILYPTKSIKEGYELQRVVKKDGSEMMGYLVSNGASEVVMRDVTGMSVPVAKSQIDKIEKIPGSLMPAGLTAGLEKEEFMNLVGFLSKLGESGKFRVPTDRYVRRWETVPGNADLAQKISDAGVGGILKANAKTPFKPAYSTVSGHLPIEELPVIKGKSNQQYSFVKFGVEVLSKGNVDLAINSTTGITAWVDQKPIKLADQGVVVDLPQGVHHITLAIDRGVRQKGPLSVHLQDAKNSPAQTRLVMGQ</sequence>
<dbReference type="Pfam" id="PF00034">
    <property type="entry name" value="Cytochrom_C"/>
    <property type="match status" value="1"/>
</dbReference>
<dbReference type="Proteomes" id="UP000514509">
    <property type="component" value="Chromosome"/>
</dbReference>
<evidence type="ECO:0000256" key="4">
    <source>
        <dbReference type="PROSITE-ProRule" id="PRU00433"/>
    </source>
</evidence>
<dbReference type="InterPro" id="IPR011042">
    <property type="entry name" value="6-blade_b-propeller_TolB-like"/>
</dbReference>
<name>A0A7L7LF81_9BACT</name>
<dbReference type="NCBIfam" id="TIGR02603">
    <property type="entry name" value="CxxCH_TIGR02603"/>
    <property type="match status" value="1"/>
</dbReference>
<dbReference type="InterPro" id="IPR013428">
    <property type="entry name" value="Membrane-bound_put_N"/>
</dbReference>
<keyword evidence="1 4" id="KW-0349">Heme</keyword>
<dbReference type="InterPro" id="IPR016024">
    <property type="entry name" value="ARM-type_fold"/>
</dbReference>
<dbReference type="InterPro" id="IPR011989">
    <property type="entry name" value="ARM-like"/>
</dbReference>
<dbReference type="PANTHER" id="PTHR33546">
    <property type="entry name" value="LARGE, MULTIFUNCTIONAL SECRETED PROTEIN-RELATED"/>
    <property type="match status" value="1"/>
</dbReference>
<accession>A0A7L7LF81</accession>
<keyword evidence="2 4" id="KW-0479">Metal-binding</keyword>
<organism evidence="6 7">
    <name type="scientific">Adhaeribacter radiodurans</name>
    <dbReference type="NCBI Taxonomy" id="2745197"/>
    <lineage>
        <taxon>Bacteria</taxon>
        <taxon>Pseudomonadati</taxon>
        <taxon>Bacteroidota</taxon>
        <taxon>Cytophagia</taxon>
        <taxon>Cytophagales</taxon>
        <taxon>Hymenobacteraceae</taxon>
        <taxon>Adhaeribacter</taxon>
    </lineage>
</organism>
<evidence type="ECO:0000256" key="3">
    <source>
        <dbReference type="ARBA" id="ARBA00023004"/>
    </source>
</evidence>
<dbReference type="GO" id="GO:0009055">
    <property type="term" value="F:electron transfer activity"/>
    <property type="evidence" value="ECO:0007669"/>
    <property type="project" value="InterPro"/>
</dbReference>
<gene>
    <name evidence="6" type="ORF">HUW48_08430</name>
</gene>
<dbReference type="InterPro" id="IPR036909">
    <property type="entry name" value="Cyt_c-like_dom_sf"/>
</dbReference>
<dbReference type="InterPro" id="IPR011041">
    <property type="entry name" value="Quinoprot_gluc/sorb_DH_b-prop"/>
</dbReference>
<evidence type="ECO:0000313" key="6">
    <source>
        <dbReference type="EMBL" id="QMU31490.1"/>
    </source>
</evidence>
<reference evidence="6 7" key="1">
    <citation type="submission" date="2020-06" db="EMBL/GenBank/DDBJ databases">
        <authorList>
            <person name="Hwang Y.J."/>
        </authorList>
    </citation>
    <scope>NUCLEOTIDE SEQUENCE [LARGE SCALE GENOMIC DNA]</scope>
    <source>
        <strain evidence="6 7">KUDC8001</strain>
    </source>
</reference>
<dbReference type="Gene3D" id="1.25.10.10">
    <property type="entry name" value="Leucine-rich Repeat Variant"/>
    <property type="match status" value="1"/>
</dbReference>
<dbReference type="GO" id="GO:0020037">
    <property type="term" value="F:heme binding"/>
    <property type="evidence" value="ECO:0007669"/>
    <property type="project" value="InterPro"/>
</dbReference>
<dbReference type="SUPFAM" id="SSF46626">
    <property type="entry name" value="Cytochrome c"/>
    <property type="match status" value="1"/>
</dbReference>
<dbReference type="NCBIfam" id="TIGR02604">
    <property type="entry name" value="Piru_Ver_Nterm"/>
    <property type="match status" value="1"/>
</dbReference>
<evidence type="ECO:0000313" key="7">
    <source>
        <dbReference type="Proteomes" id="UP000514509"/>
    </source>
</evidence>
<protein>
    <submittedName>
        <fullName evidence="6">C-type cytochrome</fullName>
    </submittedName>
</protein>